<proteinExistence type="predicted"/>
<evidence type="ECO:0000259" key="2">
    <source>
        <dbReference type="Pfam" id="PF26079"/>
    </source>
</evidence>
<dbReference type="RefSeq" id="WP_073436506.1">
    <property type="nucleotide sequence ID" value="NZ_BJXU01000144.1"/>
</dbReference>
<dbReference type="Pfam" id="PF26078">
    <property type="entry name" value="Baseplate_J_M"/>
    <property type="match status" value="1"/>
</dbReference>
<gene>
    <name evidence="3" type="primary">J</name>
    <name evidence="3" type="ORF">HCU01_33470</name>
    <name evidence="4" type="ORF">SAMN05660971_03507</name>
</gene>
<accession>A0A1M7KHI0</accession>
<feature type="domain" description="Baseplate J-like central" evidence="1">
    <location>
        <begin position="130"/>
        <end position="203"/>
    </location>
</feature>
<reference evidence="3 6" key="2">
    <citation type="submission" date="2019-07" db="EMBL/GenBank/DDBJ databases">
        <title>Whole genome shotgun sequence of Halomonas cupida NBRC 102219.</title>
        <authorList>
            <person name="Hosoyama A."/>
            <person name="Uohara A."/>
            <person name="Ohji S."/>
            <person name="Ichikawa N."/>
        </authorList>
    </citation>
    <scope>NUCLEOTIDE SEQUENCE [LARGE SCALE GENOMIC DNA]</scope>
    <source>
        <strain evidence="3 6">NBRC 102219</strain>
    </source>
</reference>
<dbReference type="PIRSF" id="PIRSF020481">
    <property type="entry name" value="BAP"/>
    <property type="match status" value="1"/>
</dbReference>
<name>A0A1M7KHI0_9GAMM</name>
<reference evidence="4 5" key="1">
    <citation type="submission" date="2016-11" db="EMBL/GenBank/DDBJ databases">
        <authorList>
            <person name="Jaros S."/>
            <person name="Januszkiewicz K."/>
            <person name="Wedrychowicz H."/>
        </authorList>
    </citation>
    <scope>NUCLEOTIDE SEQUENCE [LARGE SCALE GENOMIC DNA]</scope>
    <source>
        <strain evidence="4 5">DSM 4740</strain>
    </source>
</reference>
<evidence type="ECO:0000313" key="6">
    <source>
        <dbReference type="Proteomes" id="UP000321726"/>
    </source>
</evidence>
<feature type="domain" description="Baseplate J-like C-terminal" evidence="2">
    <location>
        <begin position="209"/>
        <end position="289"/>
    </location>
</feature>
<dbReference type="PANTHER" id="PTHR35862">
    <property type="entry name" value="FELS-2 PROPHAGE PROTEIN"/>
    <property type="match status" value="1"/>
</dbReference>
<dbReference type="EMBL" id="BJXU01000144">
    <property type="protein sequence ID" value="GEN25398.1"/>
    <property type="molecule type" value="Genomic_DNA"/>
</dbReference>
<keyword evidence="6" id="KW-1185">Reference proteome</keyword>
<sequence>MSSPIDLSQLPSPDVVEQIDYEDILAQLLEDLEARFPEFDVPAESDPAFKILEVSAYREMLVRQRVNEAARAVMLAYAEKNDLDNLGALFNVDRLQISPGDPAAVPPVPPSFEKDPDFRRRILLSLQGLSTAGPEGAYRYHALSADGGVLDASATSPTPGDVVVTVLAREGDGTADQPLLDAVEAAVNAEEVRPLTDHVTVQAAEILPYTIDATIYFQPGPDSQVVMEEAEKVAEAYATEQHRLGRDVTLSGIYAALHRSGVQRVELASPISTIVVNDQQASHCTAIALTNGGVDE</sequence>
<evidence type="ECO:0000259" key="1">
    <source>
        <dbReference type="Pfam" id="PF26078"/>
    </source>
</evidence>
<organism evidence="4 5">
    <name type="scientific">Halomonas cupida</name>
    <dbReference type="NCBI Taxonomy" id="44933"/>
    <lineage>
        <taxon>Bacteria</taxon>
        <taxon>Pseudomonadati</taxon>
        <taxon>Pseudomonadota</taxon>
        <taxon>Gammaproteobacteria</taxon>
        <taxon>Oceanospirillales</taxon>
        <taxon>Halomonadaceae</taxon>
        <taxon>Halomonas</taxon>
    </lineage>
</organism>
<dbReference type="Proteomes" id="UP000321726">
    <property type="component" value="Unassembled WGS sequence"/>
</dbReference>
<protein>
    <submittedName>
        <fullName evidence="3 4">Baseplate assembly protein</fullName>
    </submittedName>
</protein>
<dbReference type="OrthoDB" id="9793802at2"/>
<evidence type="ECO:0000313" key="3">
    <source>
        <dbReference type="EMBL" id="GEN25398.1"/>
    </source>
</evidence>
<dbReference type="Proteomes" id="UP000184123">
    <property type="component" value="Unassembled WGS sequence"/>
</dbReference>
<dbReference type="InterPro" id="IPR058530">
    <property type="entry name" value="Baseplate_J-like_C"/>
</dbReference>
<dbReference type="EMBL" id="FRCA01000010">
    <property type="protein sequence ID" value="SHM64563.1"/>
    <property type="molecule type" value="Genomic_DNA"/>
</dbReference>
<dbReference type="InterPro" id="IPR014507">
    <property type="entry name" value="Baseplate_assembly_J_pred"/>
</dbReference>
<dbReference type="InterPro" id="IPR058531">
    <property type="entry name" value="Baseplate_J_M"/>
</dbReference>
<dbReference type="AlphaFoldDB" id="A0A1M7KHI0"/>
<dbReference type="STRING" id="44933.SAMN05660971_03507"/>
<dbReference type="PANTHER" id="PTHR35862:SF1">
    <property type="entry name" value="FELS-2 PROPHAGE PROTEIN"/>
    <property type="match status" value="1"/>
</dbReference>
<evidence type="ECO:0000313" key="5">
    <source>
        <dbReference type="Proteomes" id="UP000184123"/>
    </source>
</evidence>
<dbReference type="Pfam" id="PF26079">
    <property type="entry name" value="Baseplate_J_C"/>
    <property type="match status" value="1"/>
</dbReference>
<dbReference type="InterPro" id="IPR052726">
    <property type="entry name" value="Phage_Baseplate_Hub"/>
</dbReference>
<evidence type="ECO:0000313" key="4">
    <source>
        <dbReference type="EMBL" id="SHM64563.1"/>
    </source>
</evidence>